<dbReference type="PANTHER" id="PTHR42648">
    <property type="entry name" value="TRANSPOSASE, PUTATIVE-RELATED"/>
    <property type="match status" value="1"/>
</dbReference>
<evidence type="ECO:0000256" key="4">
    <source>
        <dbReference type="SAM" id="MobiDB-lite"/>
    </source>
</evidence>
<dbReference type="GO" id="GO:0006508">
    <property type="term" value="P:proteolysis"/>
    <property type="evidence" value="ECO:0007669"/>
    <property type="project" value="UniProtKB-KW"/>
</dbReference>
<dbReference type="Pfam" id="PF07727">
    <property type="entry name" value="RVT_2"/>
    <property type="match status" value="1"/>
</dbReference>
<dbReference type="InterPro" id="IPR054722">
    <property type="entry name" value="PolX-like_BBD"/>
</dbReference>
<dbReference type="EMBL" id="BKCJ010000187">
    <property type="protein sequence ID" value="GEU30776.1"/>
    <property type="molecule type" value="Genomic_DNA"/>
</dbReference>
<accession>A0A6L2J1V8</accession>
<dbReference type="Gene3D" id="3.30.420.10">
    <property type="entry name" value="Ribonuclease H-like superfamily/Ribonuclease H"/>
    <property type="match status" value="1"/>
</dbReference>
<evidence type="ECO:0000313" key="6">
    <source>
        <dbReference type="EMBL" id="GEU30776.1"/>
    </source>
</evidence>
<dbReference type="Pfam" id="PF22936">
    <property type="entry name" value="Pol_BBD"/>
    <property type="match status" value="1"/>
</dbReference>
<evidence type="ECO:0000256" key="1">
    <source>
        <dbReference type="ARBA" id="ARBA00022670"/>
    </source>
</evidence>
<dbReference type="InterPro" id="IPR001584">
    <property type="entry name" value="Integrase_cat-core"/>
</dbReference>
<sequence>MDINIDALYNILKQNQGDVNDALGYKKKAVVVNSDPLALVAEKTKGSKRKEKVEVQTVSEGSDDEDINDLKKITALLEKAFNRKKYYAKPTNNNLRTSSASSSANKKPKYEGHFAKDCKKARVKDYNYYKTKMLLAKKESDEQVLLAENKAWMKSSSDSDQEINANMVFMAKIEKVLLDLDESSSSAEETIAEDNLYNGKKGIGFENPSYFGKAKDLRPSLYDERFIGLAYTLIFLTHSNEALKIKKFKRARENKIESAYDYGNLNATNEFTQTVCFDCDFRKIIIDLEDEVVNLLEKEKENLEIIESLKSKGFESSENAISKSENQNENDCQVVEKGCDQIENSKVFAPGMFKLSVSQSVSLIFMKKRLVLQIALKIVQIYLWIIDSGCSKHMTGNRALLINFVEKFFGTVLFGNNDFAVIAGYGDVGLEAAFRKSTCFVRTEGGVDLLTDDRSLNLYTIALNEVASNSLACLPKMKFKKDHLCSAFEQGKIHRKHHKSKMAFASNKPLYLLHMDLCGPMRVEGINGKRYVLVVIDDYSRYTWRVQTDNGTEFKNKTLANFFDEFGITQQFSAARTPQQNGVVEKRNQTLVEAARTMLTFANLPLFLWAEAIATAYFTQNRSIIHKRFDKTPYELMNKRKPNISSFMCSDVDAIFSMTMMMLESSRQKGILDCLLDILKNLLHSKFTTNELTKDHPLHKIIGDPKSSVRTRGQLANSCLLSSIEPANVAKAVRDADWNKKYESSLVIQNKVRLVAVGYSQQEGIDYDETFAPVARIEAIRLFLAYAAHKDFTVFQMDTKTSFLNRVLKEEVYVGQPLGFVSKQYPDHVYVLDKALYGLKQAPRAWYDVLSQFLIDSGFQKGDKLVCWSSKKQNCVSISTTESEYVAVSGCCAQVLWMRTQLTDHSFFYDKVPIYCDLKSAITISCNLVQHTRTKDIDVRYHFIKDHVEKGTTELYFVGTEYQLADLFTKSLPEARFKF</sequence>
<dbReference type="GO" id="GO:0008233">
    <property type="term" value="F:peptidase activity"/>
    <property type="evidence" value="ECO:0007669"/>
    <property type="project" value="UniProtKB-KW"/>
</dbReference>
<evidence type="ECO:0000256" key="3">
    <source>
        <dbReference type="ARBA" id="ARBA00022801"/>
    </source>
</evidence>
<reference evidence="6" key="1">
    <citation type="journal article" date="2019" name="Sci. Rep.">
        <title>Draft genome of Tanacetum cinerariifolium, the natural source of mosquito coil.</title>
        <authorList>
            <person name="Yamashiro T."/>
            <person name="Shiraishi A."/>
            <person name="Satake H."/>
            <person name="Nakayama K."/>
        </authorList>
    </citation>
    <scope>NUCLEOTIDE SEQUENCE</scope>
</reference>
<dbReference type="InterPro" id="IPR036397">
    <property type="entry name" value="RNaseH_sf"/>
</dbReference>
<proteinExistence type="predicted"/>
<dbReference type="CDD" id="cd09272">
    <property type="entry name" value="RNase_HI_RT_Ty1"/>
    <property type="match status" value="1"/>
</dbReference>
<keyword evidence="1" id="KW-0645">Protease</keyword>
<dbReference type="InterPro" id="IPR039537">
    <property type="entry name" value="Retrotran_Ty1/copia-like"/>
</dbReference>
<feature type="region of interest" description="Disordered" evidence="4">
    <location>
        <begin position="92"/>
        <end position="111"/>
    </location>
</feature>
<evidence type="ECO:0000259" key="5">
    <source>
        <dbReference type="PROSITE" id="PS50994"/>
    </source>
</evidence>
<keyword evidence="3" id="KW-0378">Hydrolase</keyword>
<comment type="caution">
    <text evidence="6">The sequence shown here is derived from an EMBL/GenBank/DDBJ whole genome shotgun (WGS) entry which is preliminary data.</text>
</comment>
<dbReference type="InterPro" id="IPR012337">
    <property type="entry name" value="RNaseH-like_sf"/>
</dbReference>
<gene>
    <name evidence="6" type="ORF">Tci_002754</name>
</gene>
<dbReference type="GO" id="GO:0003676">
    <property type="term" value="F:nucleic acid binding"/>
    <property type="evidence" value="ECO:0007669"/>
    <property type="project" value="InterPro"/>
</dbReference>
<dbReference type="InterPro" id="IPR013103">
    <property type="entry name" value="RVT_2"/>
</dbReference>
<protein>
    <recommendedName>
        <fullName evidence="5">Integrase catalytic domain-containing protein</fullName>
    </recommendedName>
</protein>
<dbReference type="AlphaFoldDB" id="A0A6L2J1V8"/>
<dbReference type="SUPFAM" id="SSF53098">
    <property type="entry name" value="Ribonuclease H-like"/>
    <property type="match status" value="1"/>
</dbReference>
<dbReference type="PROSITE" id="PS50994">
    <property type="entry name" value="INTEGRASE"/>
    <property type="match status" value="1"/>
</dbReference>
<feature type="domain" description="Integrase catalytic" evidence="5">
    <location>
        <begin position="546"/>
        <end position="641"/>
    </location>
</feature>
<dbReference type="PANTHER" id="PTHR42648:SF18">
    <property type="entry name" value="RETROTRANSPOSON, UNCLASSIFIED-LIKE PROTEIN"/>
    <property type="match status" value="1"/>
</dbReference>
<evidence type="ECO:0000256" key="2">
    <source>
        <dbReference type="ARBA" id="ARBA00022723"/>
    </source>
</evidence>
<dbReference type="GO" id="GO:0046872">
    <property type="term" value="F:metal ion binding"/>
    <property type="evidence" value="ECO:0007669"/>
    <property type="project" value="UniProtKB-KW"/>
</dbReference>
<organism evidence="6">
    <name type="scientific">Tanacetum cinerariifolium</name>
    <name type="common">Dalmatian daisy</name>
    <name type="synonym">Chrysanthemum cinerariifolium</name>
    <dbReference type="NCBI Taxonomy" id="118510"/>
    <lineage>
        <taxon>Eukaryota</taxon>
        <taxon>Viridiplantae</taxon>
        <taxon>Streptophyta</taxon>
        <taxon>Embryophyta</taxon>
        <taxon>Tracheophyta</taxon>
        <taxon>Spermatophyta</taxon>
        <taxon>Magnoliopsida</taxon>
        <taxon>eudicotyledons</taxon>
        <taxon>Gunneridae</taxon>
        <taxon>Pentapetalae</taxon>
        <taxon>asterids</taxon>
        <taxon>campanulids</taxon>
        <taxon>Asterales</taxon>
        <taxon>Asteraceae</taxon>
        <taxon>Asteroideae</taxon>
        <taxon>Anthemideae</taxon>
        <taxon>Anthemidinae</taxon>
        <taxon>Tanacetum</taxon>
    </lineage>
</organism>
<keyword evidence="2" id="KW-0479">Metal-binding</keyword>
<dbReference type="GO" id="GO:0015074">
    <property type="term" value="P:DNA integration"/>
    <property type="evidence" value="ECO:0007669"/>
    <property type="project" value="InterPro"/>
</dbReference>
<name>A0A6L2J1V8_TANCI</name>